<accession>A0A3A9K9V6</accession>
<dbReference type="PANTHER" id="PTHR30036">
    <property type="entry name" value="D-XYLOSE-BINDING PERIPLASMIC PROTEIN"/>
    <property type="match status" value="1"/>
</dbReference>
<dbReference type="CDD" id="cd06302">
    <property type="entry name" value="PBP1_LsrB_Quorum_Sensing-like"/>
    <property type="match status" value="1"/>
</dbReference>
<dbReference type="GO" id="GO:0030288">
    <property type="term" value="C:outer membrane-bounded periplasmic space"/>
    <property type="evidence" value="ECO:0007669"/>
    <property type="project" value="TreeGrafter"/>
</dbReference>
<dbReference type="InterPro" id="IPR028082">
    <property type="entry name" value="Peripla_BP_I"/>
</dbReference>
<dbReference type="PANTHER" id="PTHR30036:SF8">
    <property type="entry name" value="ABC-TYPE SUGAR TRANSPORT SYSTEM PERIPLASMIC COMPONENT-LIKE PROTEIN"/>
    <property type="match status" value="1"/>
</dbReference>
<dbReference type="InterPro" id="IPR050555">
    <property type="entry name" value="Bact_Solute-Bind_Prot2"/>
</dbReference>
<dbReference type="SUPFAM" id="SSF53822">
    <property type="entry name" value="Periplasmic binding protein-like I"/>
    <property type="match status" value="1"/>
</dbReference>
<comment type="caution">
    <text evidence="3">The sequence shown here is derived from an EMBL/GenBank/DDBJ whole genome shotgun (WGS) entry which is preliminary data.</text>
</comment>
<dbReference type="AlphaFoldDB" id="A0A3A9K9V6"/>
<dbReference type="Pfam" id="PF13407">
    <property type="entry name" value="Peripla_BP_4"/>
    <property type="match status" value="1"/>
</dbReference>
<dbReference type="Proteomes" id="UP000281498">
    <property type="component" value="Unassembled WGS sequence"/>
</dbReference>
<evidence type="ECO:0000313" key="3">
    <source>
        <dbReference type="EMBL" id="RKL67322.1"/>
    </source>
</evidence>
<dbReference type="EMBL" id="PDOE01000004">
    <property type="protein sequence ID" value="RKL67322.1"/>
    <property type="molecule type" value="Genomic_DNA"/>
</dbReference>
<protein>
    <submittedName>
        <fullName evidence="3">Autoinducer 2 ABC transporter substrate-binding protein</fullName>
    </submittedName>
</protein>
<dbReference type="GO" id="GO:0030246">
    <property type="term" value="F:carbohydrate binding"/>
    <property type="evidence" value="ECO:0007669"/>
    <property type="project" value="TreeGrafter"/>
</dbReference>
<sequence length="334" mass="37041">MITACGNFHSTENSYEVLYTYNTGQAEEKESRTTNQYKIALVPKLENIGYFNAVEDGAREAAEDLGIELIYKGPAIGDSDSQVTIIKELIEEEVDLIAVSANDPNDLSSVLEDAQKEGIEVITWDSDVLPESRSFFINMVESETLGRHLMDTLAWNVGESGDFAIMIGSETAPNINEWLQWMKYQQIYHYPDLNLVDVVETDDDPQKAYKTATDLIEKHEELRGIIGASSVGPPAAAEAVLEANKIGEISVVGLSAPSLMRQYLKNDSAQMVTLWSPKKLGYLTVSLSKQLLNGKKPSNGQDIPNVGRIKWNGDTVIMGDPIDFTKENVDFYDF</sequence>
<dbReference type="OrthoDB" id="9795981at2"/>
<evidence type="ECO:0000256" key="1">
    <source>
        <dbReference type="ARBA" id="ARBA00004196"/>
    </source>
</evidence>
<proteinExistence type="predicted"/>
<organism evidence="3 4">
    <name type="scientific">Salipaludibacillus neizhouensis</name>
    <dbReference type="NCBI Taxonomy" id="885475"/>
    <lineage>
        <taxon>Bacteria</taxon>
        <taxon>Bacillati</taxon>
        <taxon>Bacillota</taxon>
        <taxon>Bacilli</taxon>
        <taxon>Bacillales</taxon>
        <taxon>Bacillaceae</taxon>
    </lineage>
</organism>
<feature type="domain" description="Periplasmic binding protein" evidence="2">
    <location>
        <begin position="39"/>
        <end position="296"/>
    </location>
</feature>
<dbReference type="InterPro" id="IPR025997">
    <property type="entry name" value="SBP_2_dom"/>
</dbReference>
<reference evidence="3 4" key="1">
    <citation type="submission" date="2017-10" db="EMBL/GenBank/DDBJ databases">
        <title>Bacillus sp. nov., a halophilic bacterium isolated from a Keqin Lake.</title>
        <authorList>
            <person name="Wang H."/>
        </authorList>
    </citation>
    <scope>NUCLEOTIDE SEQUENCE [LARGE SCALE GENOMIC DNA]</scope>
    <source>
        <strain evidence="3 4">KCTC 13187</strain>
    </source>
</reference>
<evidence type="ECO:0000259" key="2">
    <source>
        <dbReference type="Pfam" id="PF13407"/>
    </source>
</evidence>
<name>A0A3A9K9V6_9BACI</name>
<keyword evidence="4" id="KW-1185">Reference proteome</keyword>
<evidence type="ECO:0000313" key="4">
    <source>
        <dbReference type="Proteomes" id="UP000281498"/>
    </source>
</evidence>
<gene>
    <name evidence="3" type="ORF">CR203_11125</name>
</gene>
<dbReference type="Gene3D" id="3.40.50.2300">
    <property type="match status" value="2"/>
</dbReference>
<comment type="subcellular location">
    <subcellularLocation>
        <location evidence="1">Cell envelope</location>
    </subcellularLocation>
</comment>